<proteinExistence type="predicted"/>
<gene>
    <name evidence="1" type="ORF">TALK_19235</name>
</gene>
<dbReference type="Proteomes" id="UP000193396">
    <property type="component" value="Unassembled WGS sequence"/>
</dbReference>
<evidence type="ECO:0000313" key="1">
    <source>
        <dbReference type="EMBL" id="OSQ44284.1"/>
    </source>
</evidence>
<sequence length="74" mass="7804">MNAVWRIGDHGQHLTGCLASGLWSAHQNCHLEILKIVWAYRVGMSSCCAVLCALAGAKGYIAYGGYAALVSGHA</sequence>
<accession>A0A1Y2L6T4</accession>
<protein>
    <submittedName>
        <fullName evidence="1">Uncharacterized protein</fullName>
    </submittedName>
</protein>
<dbReference type="EMBL" id="JFKB01000020">
    <property type="protein sequence ID" value="OSQ44284.1"/>
    <property type="molecule type" value="Genomic_DNA"/>
</dbReference>
<keyword evidence="2" id="KW-1185">Reference proteome</keyword>
<name>A0A1Y2L6T4_9PROT</name>
<dbReference type="STRING" id="1293890.TALK_19235"/>
<reference evidence="1 2" key="1">
    <citation type="submission" date="2014-03" db="EMBL/GenBank/DDBJ databases">
        <title>The draft genome sequence of Thalassospira alkalitolerans JCM 18968.</title>
        <authorList>
            <person name="Lai Q."/>
            <person name="Shao Z."/>
        </authorList>
    </citation>
    <scope>NUCLEOTIDE SEQUENCE [LARGE SCALE GENOMIC DNA]</scope>
    <source>
        <strain evidence="1 2">JCM 18968</strain>
    </source>
</reference>
<comment type="caution">
    <text evidence="1">The sequence shown here is derived from an EMBL/GenBank/DDBJ whole genome shotgun (WGS) entry which is preliminary data.</text>
</comment>
<organism evidence="1 2">
    <name type="scientific">Thalassospira alkalitolerans</name>
    <dbReference type="NCBI Taxonomy" id="1293890"/>
    <lineage>
        <taxon>Bacteria</taxon>
        <taxon>Pseudomonadati</taxon>
        <taxon>Pseudomonadota</taxon>
        <taxon>Alphaproteobacteria</taxon>
        <taxon>Rhodospirillales</taxon>
        <taxon>Thalassospiraceae</taxon>
        <taxon>Thalassospira</taxon>
    </lineage>
</organism>
<dbReference type="AlphaFoldDB" id="A0A1Y2L6T4"/>
<evidence type="ECO:0000313" key="2">
    <source>
        <dbReference type="Proteomes" id="UP000193396"/>
    </source>
</evidence>